<feature type="transmembrane region" description="Helical" evidence="1">
    <location>
        <begin position="85"/>
        <end position="103"/>
    </location>
</feature>
<evidence type="ECO:0000256" key="1">
    <source>
        <dbReference type="SAM" id="Phobius"/>
    </source>
</evidence>
<feature type="transmembrane region" description="Helical" evidence="1">
    <location>
        <begin position="109"/>
        <end position="130"/>
    </location>
</feature>
<organism evidence="2 3">
    <name type="scientific">Candidatus Gottesmanbacteria bacterium RBG_13_37_7</name>
    <dbReference type="NCBI Taxonomy" id="1798369"/>
    <lineage>
        <taxon>Bacteria</taxon>
        <taxon>Candidatus Gottesmaniibacteriota</taxon>
    </lineage>
</organism>
<accession>A0A1F5YIP1</accession>
<reference evidence="2 3" key="1">
    <citation type="journal article" date="2016" name="Nat. Commun.">
        <title>Thousands of microbial genomes shed light on interconnected biogeochemical processes in an aquifer system.</title>
        <authorList>
            <person name="Anantharaman K."/>
            <person name="Brown C.T."/>
            <person name="Hug L.A."/>
            <person name="Sharon I."/>
            <person name="Castelle C.J."/>
            <person name="Probst A.J."/>
            <person name="Thomas B.C."/>
            <person name="Singh A."/>
            <person name="Wilkins M.J."/>
            <person name="Karaoz U."/>
            <person name="Brodie E.L."/>
            <person name="Williams K.H."/>
            <person name="Hubbard S.S."/>
            <person name="Banfield J.F."/>
        </authorList>
    </citation>
    <scope>NUCLEOTIDE SEQUENCE [LARGE SCALE GENOMIC DNA]</scope>
</reference>
<proteinExistence type="predicted"/>
<sequence>MIYLLSLIFFISVIFESAVFSYPLTVLLVTIFSLVLSKKYPLLVFITGILLDVFLSRPLGSDSLVFLLIIFLAEKIEKKVAVISYIYLIIIILLVCLFYYILFYHEINYMKFIQTLVVSWFIVLVVKKLFPGHIREANKLEV</sequence>
<evidence type="ECO:0000313" key="2">
    <source>
        <dbReference type="EMBL" id="OGG00040.1"/>
    </source>
</evidence>
<dbReference type="EMBL" id="MFIY01000028">
    <property type="protein sequence ID" value="OGG00040.1"/>
    <property type="molecule type" value="Genomic_DNA"/>
</dbReference>
<gene>
    <name evidence="2" type="ORF">A2Y99_00490</name>
</gene>
<keyword evidence="1" id="KW-0472">Membrane</keyword>
<evidence type="ECO:0000313" key="3">
    <source>
        <dbReference type="Proteomes" id="UP000178230"/>
    </source>
</evidence>
<keyword evidence="1" id="KW-1133">Transmembrane helix</keyword>
<evidence type="ECO:0008006" key="4">
    <source>
        <dbReference type="Google" id="ProtNLM"/>
    </source>
</evidence>
<protein>
    <recommendedName>
        <fullName evidence="4">Rod shape-determining protein MreD</fullName>
    </recommendedName>
</protein>
<feature type="transmembrane region" description="Helical" evidence="1">
    <location>
        <begin position="45"/>
        <end position="73"/>
    </location>
</feature>
<dbReference type="AlphaFoldDB" id="A0A1F5YIP1"/>
<dbReference type="Proteomes" id="UP000178230">
    <property type="component" value="Unassembled WGS sequence"/>
</dbReference>
<comment type="caution">
    <text evidence="2">The sequence shown here is derived from an EMBL/GenBank/DDBJ whole genome shotgun (WGS) entry which is preliminary data.</text>
</comment>
<name>A0A1F5YIP1_9BACT</name>
<keyword evidence="1" id="KW-0812">Transmembrane</keyword>